<name>A0ABW8GID5_9PROT</name>
<dbReference type="InterPro" id="IPR014717">
    <property type="entry name" value="Transl_elong_EF1B/ribsomal_bS6"/>
</dbReference>
<keyword evidence="2" id="KW-1185">Reference proteome</keyword>
<organism evidence="1 2">
    <name type="scientific">Methylobacillus methanolivorans</name>
    <dbReference type="NCBI Taxonomy" id="1848927"/>
    <lineage>
        <taxon>Bacteria</taxon>
        <taxon>Pseudomonadati</taxon>
        <taxon>Pseudomonadota</taxon>
        <taxon>Betaproteobacteria</taxon>
        <taxon>Nitrosomonadales</taxon>
        <taxon>Methylophilaceae</taxon>
        <taxon>Methylobacillus</taxon>
    </lineage>
</organism>
<dbReference type="Gene3D" id="3.30.70.60">
    <property type="match status" value="1"/>
</dbReference>
<proteinExistence type="predicted"/>
<evidence type="ECO:0000313" key="1">
    <source>
        <dbReference type="EMBL" id="MFJ5445123.1"/>
    </source>
</evidence>
<dbReference type="Pfam" id="PF04350">
    <property type="entry name" value="PilO"/>
    <property type="match status" value="1"/>
</dbReference>
<dbReference type="RefSeq" id="WP_400878946.1">
    <property type="nucleotide sequence ID" value="NZ_JBIWXY010000001.1"/>
</dbReference>
<gene>
    <name evidence="1" type="primary">pilO</name>
    <name evidence="1" type="ORF">ACIKP9_02665</name>
</gene>
<comment type="caution">
    <text evidence="1">The sequence shown here is derived from an EMBL/GenBank/DDBJ whole genome shotgun (WGS) entry which is preliminary data.</text>
</comment>
<reference evidence="1 2" key="1">
    <citation type="submission" date="2024-11" db="EMBL/GenBank/DDBJ databases">
        <authorList>
            <person name="Kaparullina E.N."/>
            <person name="Delegan Y.A."/>
            <person name="Doronina N.V."/>
        </authorList>
    </citation>
    <scope>NUCLEOTIDE SEQUENCE [LARGE SCALE GENOMIC DNA]</scope>
    <source>
        <strain evidence="1 2">7sh_L</strain>
    </source>
</reference>
<dbReference type="EMBL" id="JBIWXY010000001">
    <property type="protein sequence ID" value="MFJ5445123.1"/>
    <property type="molecule type" value="Genomic_DNA"/>
</dbReference>
<dbReference type="Proteomes" id="UP001617669">
    <property type="component" value="Unassembled WGS sequence"/>
</dbReference>
<dbReference type="InterPro" id="IPR007445">
    <property type="entry name" value="PilO"/>
</dbReference>
<protein>
    <submittedName>
        <fullName evidence="1">Type 4a pilus biogenesis protein PilO</fullName>
    </submittedName>
</protein>
<sequence>MGATAMNLGKMDRLRYRIGQLDGLSKLGLCLLLACLLIALTYAWPQARALQQLQLDVADMHHAMPQHQGQWIDRSPQASLNTFYQFLPREHEATTLLNQVLDIAEQHGLVPEKVDYTLSRQPTALFSKYQLSLPVRGRYLDIRHFIAEVMDTLPSAALNDIALKREDMLSDQVEAKLRLTLYLRKDGQ</sequence>
<evidence type="ECO:0000313" key="2">
    <source>
        <dbReference type="Proteomes" id="UP001617669"/>
    </source>
</evidence>
<accession>A0ABW8GID5</accession>